<dbReference type="RefSeq" id="WP_069477656.1">
    <property type="nucleotide sequence ID" value="NZ_CP017111.1"/>
</dbReference>
<evidence type="ECO:0000313" key="2">
    <source>
        <dbReference type="Proteomes" id="UP000094609"/>
    </source>
</evidence>
<name>A0A1D7TIF4_9BACT</name>
<sequence>MQKFSQECPELFQRVDMYAHECFQDYDEGCLDYAKVDFSELCTFLEYIELREYGGGERWKEEGSREKLALRFYLSKTIAEKTPAIENIPKIYLDFASQLHEHDIVLSFNWDCLLEIALLKVGKTYTYNWDDAQAIKICKMHGSVNWRLNEPRYIGKQTNIIQWKSLRFTEGMMTNELFHTSIILDYKVWHQFSPLGELEPFLVLPGYGKAFDVRSNAVLWYKPEFAFGFTHDVYIIGLSLAPDDFFIRSLFLSNLPYIDDFSGVEGRKIFIINPDHNAKKNYEFILSRGQAELINEKFTTEHIDLMKERIKNV</sequence>
<evidence type="ECO:0000313" key="1">
    <source>
        <dbReference type="EMBL" id="AOO64808.1"/>
    </source>
</evidence>
<keyword evidence="2" id="KW-1185">Reference proteome</keyword>
<organism evidence="1 2">
    <name type="scientific">Sulfurospirillum halorespirans DSM 13726</name>
    <dbReference type="NCBI Taxonomy" id="1193502"/>
    <lineage>
        <taxon>Bacteria</taxon>
        <taxon>Pseudomonadati</taxon>
        <taxon>Campylobacterota</taxon>
        <taxon>Epsilonproteobacteria</taxon>
        <taxon>Campylobacterales</taxon>
        <taxon>Sulfurospirillaceae</taxon>
        <taxon>Sulfurospirillum</taxon>
    </lineage>
</organism>
<proteinExistence type="predicted"/>
<dbReference type="KEGG" id="shal:SHALO_1028"/>
<accession>A0A1D7TIF4</accession>
<protein>
    <recommendedName>
        <fullName evidence="3">SIR2-like domain-containing protein</fullName>
    </recommendedName>
</protein>
<dbReference type="PATRIC" id="fig|1193502.14.peg.1041"/>
<dbReference type="Proteomes" id="UP000094609">
    <property type="component" value="Chromosome"/>
</dbReference>
<reference evidence="2" key="1">
    <citation type="submission" date="2016-08" db="EMBL/GenBank/DDBJ databases">
        <title>Complete genome sequence of the organohalide-respiring Epsilonproteobacterium Sulfurospirillum halorespirans.</title>
        <authorList>
            <person name="Goris T."/>
            <person name="Zimmermann J."/>
            <person name="Schenz B."/>
            <person name="Lemos M."/>
            <person name="Hackermueller J."/>
            <person name="Diekert G."/>
        </authorList>
    </citation>
    <scope>NUCLEOTIDE SEQUENCE [LARGE SCALE GENOMIC DNA]</scope>
    <source>
        <strain>DSM 13726</strain>
        <strain evidence="2">PCE-M2</strain>
    </source>
</reference>
<dbReference type="EMBL" id="CP017111">
    <property type="protein sequence ID" value="AOO64808.1"/>
    <property type="molecule type" value="Genomic_DNA"/>
</dbReference>
<evidence type="ECO:0008006" key="3">
    <source>
        <dbReference type="Google" id="ProtNLM"/>
    </source>
</evidence>
<gene>
    <name evidence="1" type="ORF">SHALO_1028</name>
</gene>
<dbReference type="AlphaFoldDB" id="A0A1D7TIF4"/>